<dbReference type="PROSITE" id="PS50883">
    <property type="entry name" value="EAL"/>
    <property type="match status" value="1"/>
</dbReference>
<dbReference type="Gene3D" id="3.20.20.450">
    <property type="entry name" value="EAL domain"/>
    <property type="match status" value="1"/>
</dbReference>
<reference evidence="2 3" key="1">
    <citation type="submission" date="2019-03" db="EMBL/GenBank/DDBJ databases">
        <title>Genomic Encyclopedia of Type Strains, Phase IV (KMG-IV): sequencing the most valuable type-strain genomes for metagenomic binning, comparative biology and taxonomic classification.</title>
        <authorList>
            <person name="Goeker M."/>
        </authorList>
    </citation>
    <scope>NUCLEOTIDE SEQUENCE [LARGE SCALE GENOMIC DNA]</scope>
    <source>
        <strain evidence="2 3">DSM 103923</strain>
    </source>
</reference>
<dbReference type="EMBL" id="SLZY01000006">
    <property type="protein sequence ID" value="TCS72096.1"/>
    <property type="molecule type" value="Genomic_DNA"/>
</dbReference>
<dbReference type="InterPro" id="IPR035919">
    <property type="entry name" value="EAL_sf"/>
</dbReference>
<gene>
    <name evidence="2" type="ORF">EDC61_10610</name>
</gene>
<dbReference type="PANTHER" id="PTHR33121:SF70">
    <property type="entry name" value="SIGNALING PROTEIN YKOW"/>
    <property type="match status" value="1"/>
</dbReference>
<evidence type="ECO:0000259" key="1">
    <source>
        <dbReference type="PROSITE" id="PS50883"/>
    </source>
</evidence>
<dbReference type="GO" id="GO:0071111">
    <property type="term" value="F:cyclic-guanylate-specific phosphodiesterase activity"/>
    <property type="evidence" value="ECO:0007669"/>
    <property type="project" value="InterPro"/>
</dbReference>
<dbReference type="InterPro" id="IPR050706">
    <property type="entry name" value="Cyclic-di-GMP_PDE-like"/>
</dbReference>
<dbReference type="OrthoDB" id="9813903at2"/>
<protein>
    <submittedName>
        <fullName evidence="2">EAL domain-containing protein</fullName>
    </submittedName>
</protein>
<dbReference type="AlphaFoldDB" id="A0A4R3JVP6"/>
<dbReference type="PANTHER" id="PTHR33121">
    <property type="entry name" value="CYCLIC DI-GMP PHOSPHODIESTERASE PDEF"/>
    <property type="match status" value="1"/>
</dbReference>
<dbReference type="CDD" id="cd01948">
    <property type="entry name" value="EAL"/>
    <property type="match status" value="1"/>
</dbReference>
<evidence type="ECO:0000313" key="3">
    <source>
        <dbReference type="Proteomes" id="UP000295135"/>
    </source>
</evidence>
<dbReference type="SUPFAM" id="SSF141868">
    <property type="entry name" value="EAL domain-like"/>
    <property type="match status" value="1"/>
</dbReference>
<name>A0A4R3JVP6_9PROT</name>
<dbReference type="SMART" id="SM00052">
    <property type="entry name" value="EAL"/>
    <property type="match status" value="1"/>
</dbReference>
<keyword evidence="3" id="KW-1185">Reference proteome</keyword>
<comment type="caution">
    <text evidence="2">The sequence shown here is derived from an EMBL/GenBank/DDBJ whole genome shotgun (WGS) entry which is preliminary data.</text>
</comment>
<dbReference type="Pfam" id="PF00563">
    <property type="entry name" value="EAL"/>
    <property type="match status" value="1"/>
</dbReference>
<organism evidence="2 3">
    <name type="scientific">Sulfuritortus calidifontis</name>
    <dbReference type="NCBI Taxonomy" id="1914471"/>
    <lineage>
        <taxon>Bacteria</taxon>
        <taxon>Pseudomonadati</taxon>
        <taxon>Pseudomonadota</taxon>
        <taxon>Betaproteobacteria</taxon>
        <taxon>Nitrosomonadales</taxon>
        <taxon>Thiobacillaceae</taxon>
        <taxon>Sulfuritortus</taxon>
    </lineage>
</organism>
<feature type="domain" description="EAL" evidence="1">
    <location>
        <begin position="1"/>
        <end position="163"/>
    </location>
</feature>
<sequence>MAVNLPVTVLLEPRFLASLRAILARHDGAGSLTFEITESLFLSDYERLSAVLGEIRQMGVGFSIDDFGTGHSSLSRLRKLPVSELKIDRSFVMDMEKNKDDLVIVESTIELAHNLGLEVVAEGVESEQALAQLMHLGCDLVQGFHVGRPMPADAAETFIRTAGYKIPSARSEAACTGNSAA</sequence>
<accession>A0A4R3JVP6</accession>
<proteinExistence type="predicted"/>
<dbReference type="Proteomes" id="UP000295135">
    <property type="component" value="Unassembled WGS sequence"/>
</dbReference>
<dbReference type="InterPro" id="IPR001633">
    <property type="entry name" value="EAL_dom"/>
</dbReference>
<evidence type="ECO:0000313" key="2">
    <source>
        <dbReference type="EMBL" id="TCS72096.1"/>
    </source>
</evidence>